<gene>
    <name evidence="1" type="ORF">DFR37_1248</name>
</gene>
<dbReference type="AlphaFoldDB" id="A0A366GZF7"/>
<dbReference type="OrthoDB" id="9155566at2"/>
<reference evidence="1 2" key="1">
    <citation type="submission" date="2018-06" db="EMBL/GenBank/DDBJ databases">
        <title>Genomic Encyclopedia of Type Strains, Phase IV (KMG-IV): sequencing the most valuable type-strain genomes for metagenomic binning, comparative biology and taxonomic classification.</title>
        <authorList>
            <person name="Goeker M."/>
        </authorList>
    </citation>
    <scope>NUCLEOTIDE SEQUENCE [LARGE SCALE GENOMIC DNA]</scope>
    <source>
        <strain evidence="1 2">DSM 25520</strain>
    </source>
</reference>
<dbReference type="RefSeq" id="WP_113935292.1">
    <property type="nucleotide sequence ID" value="NZ_JACCEU010000019.1"/>
</dbReference>
<keyword evidence="2" id="KW-1185">Reference proteome</keyword>
<accession>A0A366GZF7</accession>
<evidence type="ECO:0000313" key="2">
    <source>
        <dbReference type="Proteomes" id="UP000253628"/>
    </source>
</evidence>
<name>A0A366GZF7_9BURK</name>
<sequence>MTEKSRSDDCHAAINLALKNYLGEAYVEPARKTIKSGDYRKIGRLQIDQGVIALVQACKLSGGSVADMDLYKLVRIYLWDKDARAAMNRIVEAKDLI</sequence>
<dbReference type="Proteomes" id="UP000253628">
    <property type="component" value="Unassembled WGS sequence"/>
</dbReference>
<organism evidence="1 2">
    <name type="scientific">Eoetvoesiella caeni</name>
    <dbReference type="NCBI Taxonomy" id="645616"/>
    <lineage>
        <taxon>Bacteria</taxon>
        <taxon>Pseudomonadati</taxon>
        <taxon>Pseudomonadota</taxon>
        <taxon>Betaproteobacteria</taxon>
        <taxon>Burkholderiales</taxon>
        <taxon>Alcaligenaceae</taxon>
        <taxon>Eoetvoesiella</taxon>
    </lineage>
</organism>
<dbReference type="EMBL" id="QNRQ01000024">
    <property type="protein sequence ID" value="RBP34105.1"/>
    <property type="molecule type" value="Genomic_DNA"/>
</dbReference>
<protein>
    <submittedName>
        <fullName evidence="1">Uncharacterized protein</fullName>
    </submittedName>
</protein>
<comment type="caution">
    <text evidence="1">The sequence shown here is derived from an EMBL/GenBank/DDBJ whole genome shotgun (WGS) entry which is preliminary data.</text>
</comment>
<evidence type="ECO:0000313" key="1">
    <source>
        <dbReference type="EMBL" id="RBP34105.1"/>
    </source>
</evidence>
<proteinExistence type="predicted"/>